<evidence type="ECO:0000313" key="2">
    <source>
        <dbReference type="Proteomes" id="UP000002499"/>
    </source>
</evidence>
<reference evidence="1 2" key="1">
    <citation type="journal article" date="2011" name="PLoS Genet.">
        <title>Genome sequencing and comparative transcriptomics of the model entomopathogenic fungi Metarhizium anisopliae and M. acridum.</title>
        <authorList>
            <person name="Gao Q."/>
            <person name="Jin K."/>
            <person name="Ying S.H."/>
            <person name="Zhang Y."/>
            <person name="Xiao G."/>
            <person name="Shang Y."/>
            <person name="Duan Z."/>
            <person name="Hu X."/>
            <person name="Xie X.Q."/>
            <person name="Zhou G."/>
            <person name="Peng G."/>
            <person name="Luo Z."/>
            <person name="Huang W."/>
            <person name="Wang B."/>
            <person name="Fang W."/>
            <person name="Wang S."/>
            <person name="Zhong Y."/>
            <person name="Ma L.J."/>
            <person name="St Leger R.J."/>
            <person name="Zhao G.P."/>
            <person name="Pei Y."/>
            <person name="Feng M.G."/>
            <person name="Xia Y."/>
            <person name="Wang C."/>
        </authorList>
    </citation>
    <scope>NUCLEOTIDE SEQUENCE [LARGE SCALE GENOMIC DNA]</scope>
    <source>
        <strain evidence="1 2">CQMa 102</strain>
    </source>
</reference>
<dbReference type="Proteomes" id="UP000002499">
    <property type="component" value="Unassembled WGS sequence"/>
</dbReference>
<dbReference type="InterPro" id="IPR035994">
    <property type="entry name" value="Nucleoside_phosphorylase_sf"/>
</dbReference>
<accession>E9DR31</accession>
<dbReference type="eggNOG" id="KOG1840">
    <property type="taxonomic scope" value="Eukaryota"/>
</dbReference>
<dbReference type="InterPro" id="IPR053137">
    <property type="entry name" value="NLR-like"/>
</dbReference>
<protein>
    <submittedName>
        <fullName evidence="1">Pfs, NACHT and WD domain protein</fullName>
    </submittedName>
</protein>
<dbReference type="InParanoid" id="E9DR31"/>
<dbReference type="GO" id="GO:0003824">
    <property type="term" value="F:catalytic activity"/>
    <property type="evidence" value="ECO:0007669"/>
    <property type="project" value="InterPro"/>
</dbReference>
<proteinExistence type="predicted"/>
<keyword evidence="2" id="KW-1185">Reference proteome</keyword>
<dbReference type="AlphaFoldDB" id="E9DR31"/>
<organism evidence="2">
    <name type="scientific">Metarhizium acridum (strain CQMa 102)</name>
    <dbReference type="NCBI Taxonomy" id="655827"/>
    <lineage>
        <taxon>Eukaryota</taxon>
        <taxon>Fungi</taxon>
        <taxon>Dikarya</taxon>
        <taxon>Ascomycota</taxon>
        <taxon>Pezizomycotina</taxon>
        <taxon>Sordariomycetes</taxon>
        <taxon>Hypocreomycetidae</taxon>
        <taxon>Hypocreales</taxon>
        <taxon>Clavicipitaceae</taxon>
        <taxon>Metarhizium</taxon>
    </lineage>
</organism>
<dbReference type="HOGENOM" id="CLU_717809_0_0_1"/>
<dbReference type="STRING" id="655827.E9DR31"/>
<dbReference type="EMBL" id="GL698470">
    <property type="protein sequence ID" value="EFY93709.1"/>
    <property type="molecule type" value="Genomic_DNA"/>
</dbReference>
<dbReference type="GO" id="GO:0009116">
    <property type="term" value="P:nucleoside metabolic process"/>
    <property type="evidence" value="ECO:0007669"/>
    <property type="project" value="InterPro"/>
</dbReference>
<evidence type="ECO:0000313" key="1">
    <source>
        <dbReference type="EMBL" id="EFY93709.1"/>
    </source>
</evidence>
<dbReference type="OMA" id="KRVRVWY"/>
<dbReference type="OrthoDB" id="1658288at2759"/>
<sequence length="385" mass="42691">MRATRPLNPEDYRISIIAVTLMLDNRHRGRFPTARGYENLYTPGEMGGHNVIIATLPAGEDFKTFFPNLWFGLLVGVAAGMPKLGGDQERDIRLGDVLVALQDGKVSGLINLELGKWTENGFVLRRGGWMDTTHMLVRSAITQIKAGDFFQDQPSFLKHYQEMMAKLAAPRRSTIRAKNGTCYTKLTGPWWRESLENLGSVPAYGMRDELRDKHNLLGIETAAAGVVPKIPVGVVRGVCDYADEETKEAWRPYAAAMAAAYAKEILLQIGPPERPKRVANSIADPQNVVKLKEMSFGEGKRHLETSLSENHELQKGDVDKTLSSLMEKLEHLPLAMAQAQEPGGHIDNLVCVVCCNSQYKCRRCPAALFSTVDKSKGDTYLYSPS</sequence>
<dbReference type="PANTHER" id="PTHR46082">
    <property type="entry name" value="ATP/GTP-BINDING PROTEIN-RELATED"/>
    <property type="match status" value="1"/>
</dbReference>
<dbReference type="PANTHER" id="PTHR46082:SF11">
    <property type="entry name" value="AAA+ ATPASE DOMAIN-CONTAINING PROTEIN-RELATED"/>
    <property type="match status" value="1"/>
</dbReference>
<name>E9DR31_METAQ</name>
<dbReference type="SUPFAM" id="SSF53167">
    <property type="entry name" value="Purine and uridine phosphorylases"/>
    <property type="match status" value="1"/>
</dbReference>
<gene>
    <name evidence="1" type="ORF">MAC_00200</name>
</gene>
<dbReference type="Gene3D" id="3.40.50.1580">
    <property type="entry name" value="Nucleoside phosphorylase domain"/>
    <property type="match status" value="1"/>
</dbReference>